<evidence type="ECO:0000256" key="1">
    <source>
        <dbReference type="ARBA" id="ARBA00000900"/>
    </source>
</evidence>
<dbReference type="GO" id="GO:0008270">
    <property type="term" value="F:zinc ion binding"/>
    <property type="evidence" value="ECO:0007669"/>
    <property type="project" value="UniProtKB-KW"/>
</dbReference>
<dbReference type="PANTHER" id="PTHR46076">
    <property type="entry name" value="E3 UBIQUITIN-PROTEIN LIGASE RING1 / RING 2 FAMILY MEMBER"/>
    <property type="match status" value="1"/>
</dbReference>
<keyword evidence="5" id="KW-0479">Metal-binding</keyword>
<dbReference type="GO" id="GO:0000151">
    <property type="term" value="C:ubiquitin ligase complex"/>
    <property type="evidence" value="ECO:0007669"/>
    <property type="project" value="InterPro"/>
</dbReference>
<dbReference type="EC" id="2.3.2.27" evidence="3"/>
<evidence type="ECO:0000256" key="5">
    <source>
        <dbReference type="ARBA" id="ARBA00022723"/>
    </source>
</evidence>
<feature type="domain" description="RING-type" evidence="10">
    <location>
        <begin position="72"/>
        <end position="112"/>
    </location>
</feature>
<dbReference type="SMART" id="SM00184">
    <property type="entry name" value="RING"/>
    <property type="match status" value="1"/>
</dbReference>
<comment type="catalytic activity">
    <reaction evidence="1">
        <text>S-ubiquitinyl-[E2 ubiquitin-conjugating enzyme]-L-cysteine + [acceptor protein]-L-lysine = [E2 ubiquitin-conjugating enzyme]-L-cysteine + N(6)-ubiquitinyl-[acceptor protein]-L-lysine.</text>
        <dbReference type="EC" id="2.3.2.27"/>
    </reaction>
</comment>
<evidence type="ECO:0000256" key="2">
    <source>
        <dbReference type="ARBA" id="ARBA00004906"/>
    </source>
</evidence>
<comment type="pathway">
    <text evidence="2">Protein modification; protein ubiquitination.</text>
</comment>
<dbReference type="Pfam" id="PF00097">
    <property type="entry name" value="zf-C3HC4"/>
    <property type="match status" value="1"/>
</dbReference>
<organism evidence="11">
    <name type="scientific">Aphanomyces invadans</name>
    <dbReference type="NCBI Taxonomy" id="157072"/>
    <lineage>
        <taxon>Eukaryota</taxon>
        <taxon>Sar</taxon>
        <taxon>Stramenopiles</taxon>
        <taxon>Oomycota</taxon>
        <taxon>Saprolegniomycetes</taxon>
        <taxon>Saprolegniales</taxon>
        <taxon>Verrucalvaceae</taxon>
        <taxon>Aphanomyces</taxon>
    </lineage>
</organism>
<name>A0A024TAH0_9STRA</name>
<evidence type="ECO:0000256" key="8">
    <source>
        <dbReference type="PROSITE-ProRule" id="PRU00175"/>
    </source>
</evidence>
<dbReference type="GO" id="GO:0061630">
    <property type="term" value="F:ubiquitin protein ligase activity"/>
    <property type="evidence" value="ECO:0007669"/>
    <property type="project" value="UniProtKB-EC"/>
</dbReference>
<feature type="region of interest" description="Disordered" evidence="9">
    <location>
        <begin position="153"/>
        <end position="182"/>
    </location>
</feature>
<dbReference type="GeneID" id="20091371"/>
<dbReference type="SUPFAM" id="SSF57850">
    <property type="entry name" value="RING/U-box"/>
    <property type="match status" value="1"/>
</dbReference>
<dbReference type="InterPro" id="IPR017907">
    <property type="entry name" value="Znf_RING_CS"/>
</dbReference>
<evidence type="ECO:0000256" key="3">
    <source>
        <dbReference type="ARBA" id="ARBA00012483"/>
    </source>
</evidence>
<dbReference type="PROSITE" id="PS50089">
    <property type="entry name" value="ZF_RING_2"/>
    <property type="match status" value="1"/>
</dbReference>
<dbReference type="STRING" id="157072.A0A024TAH0"/>
<dbReference type="GO" id="GO:0016567">
    <property type="term" value="P:protein ubiquitination"/>
    <property type="evidence" value="ECO:0007669"/>
    <property type="project" value="UniProtKB-UniPathway"/>
</dbReference>
<dbReference type="Gene3D" id="3.30.40.10">
    <property type="entry name" value="Zinc/RING finger domain, C3HC4 (zinc finger)"/>
    <property type="match status" value="1"/>
</dbReference>
<dbReference type="EMBL" id="KI914017">
    <property type="protein sequence ID" value="ETV90984.1"/>
    <property type="molecule type" value="Genomic_DNA"/>
</dbReference>
<evidence type="ECO:0000313" key="11">
    <source>
        <dbReference type="EMBL" id="ETV90984.1"/>
    </source>
</evidence>
<dbReference type="RefSeq" id="XP_008880373.1">
    <property type="nucleotide sequence ID" value="XM_008882151.1"/>
</dbReference>
<keyword evidence="4" id="KW-0808">Transferase</keyword>
<accession>A0A024TAH0</accession>
<sequence length="271" mass="30301">MAAPTVDNGFTKEEYDRHVRQLVHRRMNPNSLYDEVTLIDGLTLYDIFRQPRRQATAALTISPTLVHAEMQCPICLGIIRDAVVIKTCLHRFCDKCLKECLRSGIKECPSCRAPIGPKRSSIGRDVSFDQLIAAVYPDLERYEAAEDERIATAITPKRLQQDDNVPSPSGKRAKGTARVGAPESTTRPVLVVVLRRHPSAASSTTLPREISWHTHPDATVRQGQTYIATQCHLRYVVLCREDGSAHDPSASLQRLADGTYLPPLFFMQQLL</sequence>
<proteinExistence type="predicted"/>
<protein>
    <recommendedName>
        <fullName evidence="3">RING-type E3 ubiquitin transferase</fullName>
        <ecNumber evidence="3">2.3.2.27</ecNumber>
    </recommendedName>
</protein>
<reference evidence="11" key="1">
    <citation type="submission" date="2013-12" db="EMBL/GenBank/DDBJ databases">
        <title>The Genome Sequence of Aphanomyces invadans NJM9701.</title>
        <authorList>
            <consortium name="The Broad Institute Genomics Platform"/>
            <person name="Russ C."/>
            <person name="Tyler B."/>
            <person name="van West P."/>
            <person name="Dieguez-Uribeondo J."/>
            <person name="Young S.K."/>
            <person name="Zeng Q."/>
            <person name="Gargeya S."/>
            <person name="Fitzgerald M."/>
            <person name="Abouelleil A."/>
            <person name="Alvarado L."/>
            <person name="Chapman S.B."/>
            <person name="Gainer-Dewar J."/>
            <person name="Goldberg J."/>
            <person name="Griggs A."/>
            <person name="Gujja S."/>
            <person name="Hansen M."/>
            <person name="Howarth C."/>
            <person name="Imamovic A."/>
            <person name="Ireland A."/>
            <person name="Larimer J."/>
            <person name="McCowan C."/>
            <person name="Murphy C."/>
            <person name="Pearson M."/>
            <person name="Poon T.W."/>
            <person name="Priest M."/>
            <person name="Roberts A."/>
            <person name="Saif S."/>
            <person name="Shea T."/>
            <person name="Sykes S."/>
            <person name="Wortman J."/>
            <person name="Nusbaum C."/>
            <person name="Birren B."/>
        </authorList>
    </citation>
    <scope>NUCLEOTIDE SEQUENCE [LARGE SCALE GENOMIC DNA]</scope>
    <source>
        <strain evidence="11">NJM9701</strain>
    </source>
</reference>
<dbReference type="OrthoDB" id="337575at2759"/>
<evidence type="ECO:0000256" key="6">
    <source>
        <dbReference type="ARBA" id="ARBA00022771"/>
    </source>
</evidence>
<dbReference type="InterPro" id="IPR013083">
    <property type="entry name" value="Znf_RING/FYVE/PHD"/>
</dbReference>
<evidence type="ECO:0000256" key="4">
    <source>
        <dbReference type="ARBA" id="ARBA00022679"/>
    </source>
</evidence>
<dbReference type="InterPro" id="IPR043540">
    <property type="entry name" value="RING1/RING2"/>
</dbReference>
<dbReference type="UniPathway" id="UPA00143"/>
<evidence type="ECO:0000259" key="10">
    <source>
        <dbReference type="PROSITE" id="PS50089"/>
    </source>
</evidence>
<dbReference type="PROSITE" id="PS00518">
    <property type="entry name" value="ZF_RING_1"/>
    <property type="match status" value="1"/>
</dbReference>
<dbReference type="eggNOG" id="KOG0311">
    <property type="taxonomic scope" value="Eukaryota"/>
</dbReference>
<evidence type="ECO:0000256" key="9">
    <source>
        <dbReference type="SAM" id="MobiDB-lite"/>
    </source>
</evidence>
<dbReference type="AlphaFoldDB" id="A0A024TAH0"/>
<gene>
    <name evidence="11" type="ORF">H310_14321</name>
</gene>
<dbReference type="GO" id="GO:0031519">
    <property type="term" value="C:PcG protein complex"/>
    <property type="evidence" value="ECO:0007669"/>
    <property type="project" value="TreeGrafter"/>
</dbReference>
<keyword evidence="6 8" id="KW-0863">Zinc-finger</keyword>
<dbReference type="InterPro" id="IPR018957">
    <property type="entry name" value="Znf_C3HC4_RING-type"/>
</dbReference>
<dbReference type="PANTHER" id="PTHR46076:SF3">
    <property type="entry name" value="E3 UBIQUITIN-PROTEIN LIGASE RING1"/>
    <property type="match status" value="1"/>
</dbReference>
<evidence type="ECO:0000256" key="7">
    <source>
        <dbReference type="ARBA" id="ARBA00022833"/>
    </source>
</evidence>
<dbReference type="InterPro" id="IPR001841">
    <property type="entry name" value="Znf_RING"/>
</dbReference>
<dbReference type="VEuPathDB" id="FungiDB:H310_14321"/>
<keyword evidence="7" id="KW-0862">Zinc</keyword>
<dbReference type="GO" id="GO:0003682">
    <property type="term" value="F:chromatin binding"/>
    <property type="evidence" value="ECO:0007669"/>
    <property type="project" value="TreeGrafter"/>
</dbReference>